<evidence type="ECO:0000313" key="1">
    <source>
        <dbReference type="EMBL" id="UTF54127.1"/>
    </source>
</evidence>
<reference evidence="1" key="1">
    <citation type="submission" date="2022-06" db="EMBL/GenBank/DDBJ databases">
        <title>Diverse halophilic archaea isolated from saline environments.</title>
        <authorList>
            <person name="Cui H.-L."/>
        </authorList>
    </citation>
    <scope>NUCLEOTIDE SEQUENCE</scope>
    <source>
        <strain evidence="1">WLHS1</strain>
    </source>
</reference>
<dbReference type="AlphaFoldDB" id="A0A9E7NCF1"/>
<name>A0A9E7NCF1_9EURY</name>
<evidence type="ECO:0000313" key="2">
    <source>
        <dbReference type="Proteomes" id="UP001056855"/>
    </source>
</evidence>
<gene>
    <name evidence="1" type="ORF">NGM29_02250</name>
</gene>
<dbReference type="RefSeq" id="WP_254158632.1">
    <property type="nucleotide sequence ID" value="NZ_CP100355.1"/>
</dbReference>
<sequence>MLKRLWKRYVAERPDEYQAYISLPTESSAPTMGALHDLIQDAEFAFEGRLDVYARRRRLAVVTDRVPRETFDTAAFDAVIETLESLYDAHAVARVEKWRSVNGRLVKTYVVVPVKPLFSKLAEPKAARPAVQ</sequence>
<dbReference type="EMBL" id="CP100355">
    <property type="protein sequence ID" value="UTF54127.1"/>
    <property type="molecule type" value="Genomic_DNA"/>
</dbReference>
<proteinExistence type="predicted"/>
<protein>
    <submittedName>
        <fullName evidence="1">Uncharacterized protein</fullName>
    </submittedName>
</protein>
<keyword evidence="2" id="KW-1185">Reference proteome</keyword>
<accession>A0A9E7NCF1</accession>
<dbReference type="KEGG" id="sawl:NGM29_02250"/>
<organism evidence="1 2">
    <name type="scientific">Natronosalvus rutilus</name>
    <dbReference type="NCBI Taxonomy" id="2953753"/>
    <lineage>
        <taxon>Archaea</taxon>
        <taxon>Methanobacteriati</taxon>
        <taxon>Methanobacteriota</taxon>
        <taxon>Stenosarchaea group</taxon>
        <taxon>Halobacteria</taxon>
        <taxon>Halobacteriales</taxon>
        <taxon>Natrialbaceae</taxon>
        <taxon>Natronosalvus</taxon>
    </lineage>
</organism>
<dbReference type="Proteomes" id="UP001056855">
    <property type="component" value="Chromosome"/>
</dbReference>
<dbReference type="GeneID" id="73288830"/>